<dbReference type="Gene3D" id="6.10.340.10">
    <property type="match status" value="1"/>
</dbReference>
<evidence type="ECO:0000313" key="10">
    <source>
        <dbReference type="EMBL" id="RCW43587.1"/>
    </source>
</evidence>
<feature type="transmembrane region" description="Helical" evidence="8">
    <location>
        <begin position="77"/>
        <end position="96"/>
    </location>
</feature>
<dbReference type="GO" id="GO:0000160">
    <property type="term" value="P:phosphorelay signal transduction system"/>
    <property type="evidence" value="ECO:0007669"/>
    <property type="project" value="UniProtKB-KW"/>
</dbReference>
<dbReference type="AlphaFoldDB" id="A0A368VSZ9"/>
<feature type="region of interest" description="Disordered" evidence="7">
    <location>
        <begin position="798"/>
        <end position="829"/>
    </location>
</feature>
<name>A0A368VSZ9_9ACTN</name>
<proteinExistence type="predicted"/>
<reference evidence="10 11" key="1">
    <citation type="submission" date="2018-07" db="EMBL/GenBank/DDBJ databases">
        <title>Genomic Encyclopedia of Type Strains, Phase III (KMG-III): the genomes of soil and plant-associated and newly described type strains.</title>
        <authorList>
            <person name="Whitman W."/>
        </authorList>
    </citation>
    <scope>NUCLEOTIDE SEQUENCE [LARGE SCALE GENOMIC DNA]</scope>
    <source>
        <strain evidence="10 11">CECT 8575</strain>
    </source>
</reference>
<dbReference type="SMART" id="SM00387">
    <property type="entry name" value="HATPase_c"/>
    <property type="match status" value="1"/>
</dbReference>
<dbReference type="PROSITE" id="PS50906">
    <property type="entry name" value="NIT"/>
    <property type="match status" value="1"/>
</dbReference>
<dbReference type="GO" id="GO:0004673">
    <property type="term" value="F:protein histidine kinase activity"/>
    <property type="evidence" value="ECO:0007669"/>
    <property type="project" value="UniProtKB-EC"/>
</dbReference>
<feature type="region of interest" description="Disordered" evidence="7">
    <location>
        <begin position="870"/>
        <end position="918"/>
    </location>
</feature>
<evidence type="ECO:0000256" key="5">
    <source>
        <dbReference type="ARBA" id="ARBA00022777"/>
    </source>
</evidence>
<evidence type="ECO:0000256" key="4">
    <source>
        <dbReference type="ARBA" id="ARBA00022679"/>
    </source>
</evidence>
<dbReference type="InterPro" id="IPR010910">
    <property type="entry name" value="Nitrate/nitrite_sensing_bac"/>
</dbReference>
<feature type="compositionally biased region" description="Basic and acidic residues" evidence="7">
    <location>
        <begin position="1"/>
        <end position="12"/>
    </location>
</feature>
<evidence type="ECO:0000256" key="7">
    <source>
        <dbReference type="SAM" id="MobiDB-lite"/>
    </source>
</evidence>
<evidence type="ECO:0000256" key="2">
    <source>
        <dbReference type="ARBA" id="ARBA00012438"/>
    </source>
</evidence>
<comment type="caution">
    <text evidence="10">The sequence shown here is derived from an EMBL/GenBank/DDBJ whole genome shotgun (WGS) entry which is preliminary data.</text>
</comment>
<dbReference type="PANTHER" id="PTHR44936">
    <property type="entry name" value="SENSOR PROTEIN CREC"/>
    <property type="match status" value="1"/>
</dbReference>
<evidence type="ECO:0000313" key="11">
    <source>
        <dbReference type="Proteomes" id="UP000253495"/>
    </source>
</evidence>
<evidence type="ECO:0000256" key="6">
    <source>
        <dbReference type="ARBA" id="ARBA00023012"/>
    </source>
</evidence>
<feature type="compositionally biased region" description="Acidic residues" evidence="7">
    <location>
        <begin position="765"/>
        <end position="779"/>
    </location>
</feature>
<dbReference type="Gene3D" id="3.30.565.10">
    <property type="entry name" value="Histidine kinase-like ATPase, C-terminal domain"/>
    <property type="match status" value="1"/>
</dbReference>
<feature type="compositionally biased region" description="Low complexity" evidence="7">
    <location>
        <begin position="37"/>
        <end position="47"/>
    </location>
</feature>
<feature type="region of interest" description="Disordered" evidence="7">
    <location>
        <begin position="933"/>
        <end position="1198"/>
    </location>
</feature>
<keyword evidence="3" id="KW-0597">Phosphoprotein</keyword>
<evidence type="ECO:0000256" key="8">
    <source>
        <dbReference type="SAM" id="Phobius"/>
    </source>
</evidence>
<dbReference type="InterPro" id="IPR036890">
    <property type="entry name" value="HATPase_C_sf"/>
</dbReference>
<keyword evidence="11" id="KW-1185">Reference proteome</keyword>
<keyword evidence="8" id="KW-0812">Transmembrane</keyword>
<sequence length="1198" mass="128920">MARGDKGSDRLDMVGSADSRAPSKGDESITAGEDDVSSSTQGSSTRSGGLGSAGAHNTGRGFGGLRSIRDWRLRTKLLVVMLIPSIAALVLGALQVRSAYVQVQDLAGNSRQVELYSSALSVMHELQRERDLTVAYIASGRTAGRAELDEQRAAVDREISRFRSDIDRVRNGSHPEVADRFRRAASSLDRLASLRQVTDNTQYPVDAALRAYTGIVDSLLHLGEQDIKRIDNPEVVRLVLAASAMSHVKEQESTKRALLAAVLHGGGFEPGEQRRLLAADTALDAALHDFRKWATPAQLQLYNDTVAGVAVDQASTIEETALVRAQSGEQLTDLSSQEWLQTSTETVNLTYRVGQQLHGQVQDRVDELAGEARTRMYLSAGLVLGALVLASTIALLVARSLLLPLRTLRRSALEVADNRLPDAVNSILDESTPEISSRGRIEPIPVHTREEIGRVARSFDAVHSQALRLASEQALLRNNVNDLFVNLARRSQTLVQRQLSLIDRLEQDEQDPDQLSSLFELDHLATRMRRNNENLLILGGTDLTRRTIRPVPLAEVVGAAVSEVEQYARIAIADAPELAIQGRIVNDVVHLIAELLENATVFSNPDTEVTVRTAYRQQELVLEIRDRGVGIDPVELSDINDRLIRPPEVDVAVSRRMGLYVVGQLSRRHDIGVELHNNDDLEGGVTATVHLSGEYVLQLTADGPVPMPDMQRAAAHDRRDALVDSGSQGGVAAAFGHGGTARALTEPPTERAVPVSGHGAQAPAAEDEDASWPDSEAADEPATQYSVQVAAGHSYGATDIPHWNADSGTVAPEGSGELARDEVSDAEWPSEDVAVDRDIPEVYDGQCGAPPGVEGPASLFHSPLETEKTTQFAPTTDDREPEGHIGGALAPADSGVPEQEQSAGVQPEAAARDMDDAPTERLPIYEAVLSQWFREPEEEDGASPVAPDTAEEKADGAGTALPEDVASRTNSGFPAFDADPPRNGEHGRNTSAETVEDLAGAGTAGTGEVGTRNGTDLSPDRGDPLQGVFAEENEHVDRSARNGSEYPGGPIGEPEPNGSAPEAEPAEEPRVGRRAATREQRNRVAEERQAAEPGWGAGDAGWQAAEALMEQYDQEQETTSAGLPKRRPQSHLVPGSATVRLQSPPPENPAKPRSAEAVRGRMSNFQQGVQRGRHAKIDDEPASTEQSHSISSRHEEQE</sequence>
<feature type="compositionally biased region" description="Basic and acidic residues" evidence="7">
    <location>
        <begin position="1067"/>
        <end position="1090"/>
    </location>
</feature>
<keyword evidence="4" id="KW-0808">Transferase</keyword>
<comment type="catalytic activity">
    <reaction evidence="1">
        <text>ATP + protein L-histidine = ADP + protein N-phospho-L-histidine.</text>
        <dbReference type="EC" id="2.7.13.3"/>
    </reaction>
</comment>
<dbReference type="Pfam" id="PF08376">
    <property type="entry name" value="NIT"/>
    <property type="match status" value="1"/>
</dbReference>
<dbReference type="EC" id="2.7.13.3" evidence="2"/>
<feature type="region of interest" description="Disordered" evidence="7">
    <location>
        <begin position="724"/>
        <end position="784"/>
    </location>
</feature>
<evidence type="ECO:0000256" key="3">
    <source>
        <dbReference type="ARBA" id="ARBA00022553"/>
    </source>
</evidence>
<gene>
    <name evidence="10" type="ORF">DFQ14_10664</name>
</gene>
<feature type="compositionally biased region" description="Low complexity" evidence="7">
    <location>
        <begin position="1043"/>
        <end position="1063"/>
    </location>
</feature>
<dbReference type="Pfam" id="PF02518">
    <property type="entry name" value="HATPase_c"/>
    <property type="match status" value="1"/>
</dbReference>
<dbReference type="SUPFAM" id="SSF55874">
    <property type="entry name" value="ATPase domain of HSP90 chaperone/DNA topoisomerase II/histidine kinase"/>
    <property type="match status" value="1"/>
</dbReference>
<organism evidence="10 11">
    <name type="scientific">Halopolyspora algeriensis</name>
    <dbReference type="NCBI Taxonomy" id="1500506"/>
    <lineage>
        <taxon>Bacteria</taxon>
        <taxon>Bacillati</taxon>
        <taxon>Actinomycetota</taxon>
        <taxon>Actinomycetes</taxon>
        <taxon>Actinomycetes incertae sedis</taxon>
        <taxon>Halopolyspora</taxon>
    </lineage>
</organism>
<evidence type="ECO:0000256" key="1">
    <source>
        <dbReference type="ARBA" id="ARBA00000085"/>
    </source>
</evidence>
<dbReference type="EMBL" id="QPJC01000006">
    <property type="protein sequence ID" value="RCW43587.1"/>
    <property type="molecule type" value="Genomic_DNA"/>
</dbReference>
<keyword evidence="8" id="KW-1133">Transmembrane helix</keyword>
<feature type="compositionally biased region" description="Basic and acidic residues" evidence="7">
    <location>
        <begin position="979"/>
        <end position="988"/>
    </location>
</feature>
<feature type="domain" description="NIT" evidence="9">
    <location>
        <begin position="117"/>
        <end position="368"/>
    </location>
</feature>
<dbReference type="InterPro" id="IPR013587">
    <property type="entry name" value="Nitrate/nitrite_sensing"/>
</dbReference>
<dbReference type="PANTHER" id="PTHR44936:SF9">
    <property type="entry name" value="SENSOR PROTEIN CREC"/>
    <property type="match status" value="1"/>
</dbReference>
<dbReference type="InterPro" id="IPR050980">
    <property type="entry name" value="2C_sensor_his_kinase"/>
</dbReference>
<feature type="region of interest" description="Disordered" evidence="7">
    <location>
        <begin position="1"/>
        <end position="56"/>
    </location>
</feature>
<accession>A0A368VSZ9</accession>
<keyword evidence="8" id="KW-0472">Membrane</keyword>
<dbReference type="Proteomes" id="UP000253495">
    <property type="component" value="Unassembled WGS sequence"/>
</dbReference>
<keyword evidence="6" id="KW-0902">Two-component regulatory system</keyword>
<keyword evidence="5 10" id="KW-0418">Kinase</keyword>
<evidence type="ECO:0000259" key="9">
    <source>
        <dbReference type="PROSITE" id="PS50906"/>
    </source>
</evidence>
<dbReference type="InterPro" id="IPR003594">
    <property type="entry name" value="HATPase_dom"/>
</dbReference>
<protein>
    <recommendedName>
        <fullName evidence="2">histidine kinase</fullName>
        <ecNumber evidence="2">2.7.13.3</ecNumber>
    </recommendedName>
</protein>